<dbReference type="EnsemblPlants" id="AET7Gv20723100.3">
    <property type="protein sequence ID" value="AET7Gv20723100.3"/>
    <property type="gene ID" value="AET7Gv20723100"/>
</dbReference>
<reference evidence="3" key="1">
    <citation type="journal article" date="2014" name="Science">
        <title>Ancient hybridizations among the ancestral genomes of bread wheat.</title>
        <authorList>
            <consortium name="International Wheat Genome Sequencing Consortium,"/>
            <person name="Marcussen T."/>
            <person name="Sandve S.R."/>
            <person name="Heier L."/>
            <person name="Spannagl M."/>
            <person name="Pfeifer M."/>
            <person name="Jakobsen K.S."/>
            <person name="Wulff B.B."/>
            <person name="Steuernagel B."/>
            <person name="Mayer K.F."/>
            <person name="Olsen O.A."/>
        </authorList>
    </citation>
    <scope>NUCLEOTIDE SEQUENCE [LARGE SCALE GENOMIC DNA]</scope>
    <source>
        <strain evidence="3">cv. AL8/78</strain>
    </source>
</reference>
<keyword evidence="1" id="KW-1133">Transmembrane helix</keyword>
<evidence type="ECO:0000313" key="3">
    <source>
        <dbReference type="Proteomes" id="UP000015105"/>
    </source>
</evidence>
<organism evidence="2 3">
    <name type="scientific">Aegilops tauschii subsp. strangulata</name>
    <name type="common">Goatgrass</name>
    <dbReference type="NCBI Taxonomy" id="200361"/>
    <lineage>
        <taxon>Eukaryota</taxon>
        <taxon>Viridiplantae</taxon>
        <taxon>Streptophyta</taxon>
        <taxon>Embryophyta</taxon>
        <taxon>Tracheophyta</taxon>
        <taxon>Spermatophyta</taxon>
        <taxon>Magnoliopsida</taxon>
        <taxon>Liliopsida</taxon>
        <taxon>Poales</taxon>
        <taxon>Poaceae</taxon>
        <taxon>BOP clade</taxon>
        <taxon>Pooideae</taxon>
        <taxon>Triticodae</taxon>
        <taxon>Triticeae</taxon>
        <taxon>Triticinae</taxon>
        <taxon>Aegilops</taxon>
    </lineage>
</organism>
<reference evidence="3" key="2">
    <citation type="journal article" date="2017" name="Nat. Plants">
        <title>The Aegilops tauschii genome reveals multiple impacts of transposons.</title>
        <authorList>
            <person name="Zhao G."/>
            <person name="Zou C."/>
            <person name="Li K."/>
            <person name="Wang K."/>
            <person name="Li T."/>
            <person name="Gao L."/>
            <person name="Zhang X."/>
            <person name="Wang H."/>
            <person name="Yang Z."/>
            <person name="Liu X."/>
            <person name="Jiang W."/>
            <person name="Mao L."/>
            <person name="Kong X."/>
            <person name="Jiao Y."/>
            <person name="Jia J."/>
        </authorList>
    </citation>
    <scope>NUCLEOTIDE SEQUENCE [LARGE SCALE GENOMIC DNA]</scope>
    <source>
        <strain evidence="3">cv. AL8/78</strain>
    </source>
</reference>
<dbReference type="AlphaFoldDB" id="A0A453RVQ7"/>
<dbReference type="Gramene" id="AET7Gv20723100.3">
    <property type="protein sequence ID" value="AET7Gv20723100.3"/>
    <property type="gene ID" value="AET7Gv20723100"/>
</dbReference>
<keyword evidence="1" id="KW-0472">Membrane</keyword>
<reference evidence="2" key="3">
    <citation type="journal article" date="2017" name="Nature">
        <title>Genome sequence of the progenitor of the wheat D genome Aegilops tauschii.</title>
        <authorList>
            <person name="Luo M.C."/>
            <person name="Gu Y.Q."/>
            <person name="Puiu D."/>
            <person name="Wang H."/>
            <person name="Twardziok S.O."/>
            <person name="Deal K.R."/>
            <person name="Huo N."/>
            <person name="Zhu T."/>
            <person name="Wang L."/>
            <person name="Wang Y."/>
            <person name="McGuire P.E."/>
            <person name="Liu S."/>
            <person name="Long H."/>
            <person name="Ramasamy R.K."/>
            <person name="Rodriguez J.C."/>
            <person name="Van S.L."/>
            <person name="Yuan L."/>
            <person name="Wang Z."/>
            <person name="Xia Z."/>
            <person name="Xiao L."/>
            <person name="Anderson O.D."/>
            <person name="Ouyang S."/>
            <person name="Liang Y."/>
            <person name="Zimin A.V."/>
            <person name="Pertea G."/>
            <person name="Qi P."/>
            <person name="Bennetzen J.L."/>
            <person name="Dai X."/>
            <person name="Dawson M.W."/>
            <person name="Muller H.G."/>
            <person name="Kugler K."/>
            <person name="Rivarola-Duarte L."/>
            <person name="Spannagl M."/>
            <person name="Mayer K.F.X."/>
            <person name="Lu F.H."/>
            <person name="Bevan M.W."/>
            <person name="Leroy P."/>
            <person name="Li P."/>
            <person name="You F.M."/>
            <person name="Sun Q."/>
            <person name="Liu Z."/>
            <person name="Lyons E."/>
            <person name="Wicker T."/>
            <person name="Salzberg S.L."/>
            <person name="Devos K.M."/>
            <person name="Dvorak J."/>
        </authorList>
    </citation>
    <scope>NUCLEOTIDE SEQUENCE [LARGE SCALE GENOMIC DNA]</scope>
    <source>
        <strain evidence="2">cv. AL8/78</strain>
    </source>
</reference>
<evidence type="ECO:0000313" key="2">
    <source>
        <dbReference type="EnsemblPlants" id="AET7Gv20723100.3"/>
    </source>
</evidence>
<reference evidence="2" key="5">
    <citation type="journal article" date="2021" name="G3 (Bethesda)">
        <title>Aegilops tauschii genome assembly Aet v5.0 features greater sequence contiguity and improved annotation.</title>
        <authorList>
            <person name="Wang L."/>
            <person name="Zhu T."/>
            <person name="Rodriguez J.C."/>
            <person name="Deal K.R."/>
            <person name="Dubcovsky J."/>
            <person name="McGuire P.E."/>
            <person name="Lux T."/>
            <person name="Spannagl M."/>
            <person name="Mayer K.F.X."/>
            <person name="Baldrich P."/>
            <person name="Meyers B.C."/>
            <person name="Huo N."/>
            <person name="Gu Y.Q."/>
            <person name="Zhou H."/>
            <person name="Devos K.M."/>
            <person name="Bennetzen J.L."/>
            <person name="Unver T."/>
            <person name="Budak H."/>
            <person name="Gulick P.J."/>
            <person name="Galiba G."/>
            <person name="Kalapos B."/>
            <person name="Nelson D.R."/>
            <person name="Li P."/>
            <person name="You F.M."/>
            <person name="Luo M.C."/>
            <person name="Dvorak J."/>
        </authorList>
    </citation>
    <scope>NUCLEOTIDE SEQUENCE [LARGE SCALE GENOMIC DNA]</scope>
    <source>
        <strain evidence="2">cv. AL8/78</strain>
    </source>
</reference>
<dbReference type="Proteomes" id="UP000015105">
    <property type="component" value="Chromosome 7D"/>
</dbReference>
<keyword evidence="3" id="KW-1185">Reference proteome</keyword>
<accession>A0A453RVQ7</accession>
<proteinExistence type="predicted"/>
<feature type="transmembrane region" description="Helical" evidence="1">
    <location>
        <begin position="20"/>
        <end position="39"/>
    </location>
</feature>
<evidence type="ECO:0000256" key="1">
    <source>
        <dbReference type="SAM" id="Phobius"/>
    </source>
</evidence>
<keyword evidence="1" id="KW-0812">Transmembrane</keyword>
<protein>
    <submittedName>
        <fullName evidence="2">Uncharacterized protein</fullName>
    </submittedName>
</protein>
<reference evidence="2" key="4">
    <citation type="submission" date="2019-03" db="UniProtKB">
        <authorList>
            <consortium name="EnsemblPlants"/>
        </authorList>
    </citation>
    <scope>IDENTIFICATION</scope>
</reference>
<sequence length="116" mass="12874">MKGSHSQSQAASRRRRCGWLLPLLVGVAFVGEIAFLGRLDMSKNAAAVESWTTSFYRLSSTWGADAPPGSGDDDDECEERLEREDAVPYDRDFERDPVLVGGAAKACSFLAIWYRR</sequence>
<name>A0A453RVQ7_AEGTS</name>